<dbReference type="EMBL" id="QAON01000005">
    <property type="protein sequence ID" value="PTQ89749.1"/>
    <property type="molecule type" value="Genomic_DNA"/>
</dbReference>
<gene>
    <name evidence="1" type="ORF">C8N29_10573</name>
</gene>
<dbReference type="Pfam" id="PF04400">
    <property type="entry name" value="NqrM"/>
    <property type="match status" value="1"/>
</dbReference>
<dbReference type="Proteomes" id="UP000244223">
    <property type="component" value="Unassembled WGS sequence"/>
</dbReference>
<dbReference type="PANTHER" id="PTHR40691:SF3">
    <property type="entry name" value="(NA+)-NQR MATURATION NQRM"/>
    <property type="match status" value="1"/>
</dbReference>
<proteinExistence type="predicted"/>
<dbReference type="PANTHER" id="PTHR40691">
    <property type="entry name" value="(NA+)-NQR MATURATION NQRM"/>
    <property type="match status" value="1"/>
</dbReference>
<reference evidence="1 2" key="1">
    <citation type="submission" date="2018-04" db="EMBL/GenBank/DDBJ databases">
        <title>Genomic Encyclopedia of Archaeal and Bacterial Type Strains, Phase II (KMG-II): from individual species to whole genera.</title>
        <authorList>
            <person name="Goeker M."/>
        </authorList>
    </citation>
    <scope>NUCLEOTIDE SEQUENCE [LARGE SCALE GENOMIC DNA]</scope>
    <source>
        <strain evidence="1 2">DSM 5822</strain>
    </source>
</reference>
<name>A0A2T5J084_9GAMM</name>
<dbReference type="InterPro" id="IPR007495">
    <property type="entry name" value="NqrM"/>
</dbReference>
<comment type="caution">
    <text evidence="1">The sequence shown here is derived from an EMBL/GenBank/DDBJ whole genome shotgun (WGS) entry which is preliminary data.</text>
</comment>
<evidence type="ECO:0000313" key="2">
    <source>
        <dbReference type="Proteomes" id="UP000244223"/>
    </source>
</evidence>
<organism evidence="1 2">
    <name type="scientific">Agitococcus lubricus</name>
    <dbReference type="NCBI Taxonomy" id="1077255"/>
    <lineage>
        <taxon>Bacteria</taxon>
        <taxon>Pseudomonadati</taxon>
        <taxon>Pseudomonadota</taxon>
        <taxon>Gammaproteobacteria</taxon>
        <taxon>Moraxellales</taxon>
        <taxon>Moraxellaceae</taxon>
        <taxon>Agitococcus</taxon>
    </lineage>
</organism>
<protein>
    <submittedName>
        <fullName evidence="1">Uncharacterized protein</fullName>
    </submittedName>
</protein>
<accession>A0A2T5J084</accession>
<sequence>MSLFFVCLIAIVAMMLLMAVGVLMGKEPLKGTCGGLNRVMGDRDCPVCGGDTQKCETNKSTNQTAANPVIKDAMQHKD</sequence>
<evidence type="ECO:0000313" key="1">
    <source>
        <dbReference type="EMBL" id="PTQ89749.1"/>
    </source>
</evidence>
<keyword evidence="2" id="KW-1185">Reference proteome</keyword>
<dbReference type="OrthoDB" id="5296227at2"/>
<dbReference type="RefSeq" id="WP_107865266.1">
    <property type="nucleotide sequence ID" value="NZ_QAON01000005.1"/>
</dbReference>
<dbReference type="AlphaFoldDB" id="A0A2T5J084"/>